<comment type="subcellular location">
    <subcellularLocation>
        <location evidence="1">Cell outer membrane</location>
        <topology evidence="1">Single-pass membrane protein</topology>
    </subcellularLocation>
    <subcellularLocation>
        <location evidence="2">Periplasm</location>
    </subcellularLocation>
</comment>
<dbReference type="AlphaFoldDB" id="A0A430VNQ4"/>
<dbReference type="GO" id="GO:0042597">
    <property type="term" value="C:periplasmic space"/>
    <property type="evidence" value="ECO:0007669"/>
    <property type="project" value="UniProtKB-SubCell"/>
</dbReference>
<name>A0A430VNQ4_THESC</name>
<proteinExistence type="predicted"/>
<evidence type="ECO:0000313" key="7">
    <source>
        <dbReference type="Proteomes" id="UP000287467"/>
    </source>
</evidence>
<keyword evidence="5" id="KW-0472">Membrane</keyword>
<keyword evidence="4" id="KW-0998">Cell outer membrane</keyword>
<keyword evidence="5" id="KW-1133">Transmembrane helix</keyword>
<gene>
    <name evidence="6" type="ORF">CSW14_07240</name>
</gene>
<dbReference type="GO" id="GO:0009279">
    <property type="term" value="C:cell outer membrane"/>
    <property type="evidence" value="ECO:0007669"/>
    <property type="project" value="UniProtKB-SubCell"/>
</dbReference>
<evidence type="ECO:0000256" key="1">
    <source>
        <dbReference type="ARBA" id="ARBA00004203"/>
    </source>
</evidence>
<dbReference type="EMBL" id="PEMW01000217">
    <property type="protein sequence ID" value="RTI54481.1"/>
    <property type="molecule type" value="Genomic_DNA"/>
</dbReference>
<organism evidence="6 7">
    <name type="scientific">Thermus scotoductus</name>
    <dbReference type="NCBI Taxonomy" id="37636"/>
    <lineage>
        <taxon>Bacteria</taxon>
        <taxon>Thermotogati</taxon>
        <taxon>Deinococcota</taxon>
        <taxon>Deinococci</taxon>
        <taxon>Thermales</taxon>
        <taxon>Thermaceae</taxon>
        <taxon>Thermus</taxon>
    </lineage>
</organism>
<evidence type="ECO:0000256" key="3">
    <source>
        <dbReference type="ARBA" id="ARBA00022764"/>
    </source>
</evidence>
<comment type="caution">
    <text evidence="6">The sequence shown here is derived from an EMBL/GenBank/DDBJ whole genome shotgun (WGS) entry which is preliminary data.</text>
</comment>
<dbReference type="SUPFAM" id="SSF54523">
    <property type="entry name" value="Pili subunits"/>
    <property type="match status" value="1"/>
</dbReference>
<keyword evidence="3" id="KW-0574">Periplasm</keyword>
<reference evidence="6 7" key="1">
    <citation type="journal article" date="2019" name="Extremophiles">
        <title>Biogeography of thermophiles and predominance of Thermus scotoductus in domestic water heaters.</title>
        <authorList>
            <person name="Wilpiszeski R.L."/>
            <person name="Zhang Z."/>
            <person name="House C.H."/>
        </authorList>
    </citation>
    <scope>NUCLEOTIDE SEQUENCE [LARGE SCALE GENOMIC DNA]</scope>
    <source>
        <strain evidence="6 7">1_S1</strain>
    </source>
</reference>
<accession>A0A430VNQ4</accession>
<dbReference type="PROSITE" id="PS00409">
    <property type="entry name" value="PROKAR_NTER_METHYL"/>
    <property type="match status" value="1"/>
</dbReference>
<dbReference type="Pfam" id="PF07963">
    <property type="entry name" value="N_methyl"/>
    <property type="match status" value="1"/>
</dbReference>
<dbReference type="NCBIfam" id="TIGR02532">
    <property type="entry name" value="IV_pilin_GFxxxE"/>
    <property type="match status" value="1"/>
</dbReference>
<feature type="transmembrane region" description="Helical" evidence="5">
    <location>
        <begin position="6"/>
        <end position="29"/>
    </location>
</feature>
<dbReference type="RefSeq" id="WP_126248192.1">
    <property type="nucleotide sequence ID" value="NZ_PEMW01000217.1"/>
</dbReference>
<evidence type="ECO:0000256" key="5">
    <source>
        <dbReference type="SAM" id="Phobius"/>
    </source>
</evidence>
<evidence type="ECO:0000313" key="6">
    <source>
        <dbReference type="EMBL" id="RTI54481.1"/>
    </source>
</evidence>
<sequence length="79" mass="8532">MDRKGFTLLELLLAVAILGVLLGLLLWYLEPLRQRANLAAGLGYARSVATSLGHASAYLEALRDPRNGAPPTSLKVRFA</sequence>
<dbReference type="InterPro" id="IPR045584">
    <property type="entry name" value="Pilin-like"/>
</dbReference>
<keyword evidence="5" id="KW-0812">Transmembrane</keyword>
<protein>
    <recommendedName>
        <fullName evidence="8">Prepilin-type cleavage/methylation domain-containing protein</fullName>
    </recommendedName>
</protein>
<evidence type="ECO:0000256" key="4">
    <source>
        <dbReference type="ARBA" id="ARBA00023237"/>
    </source>
</evidence>
<evidence type="ECO:0000256" key="2">
    <source>
        <dbReference type="ARBA" id="ARBA00004418"/>
    </source>
</evidence>
<dbReference type="Proteomes" id="UP000287467">
    <property type="component" value="Unassembled WGS sequence"/>
</dbReference>
<evidence type="ECO:0008006" key="8">
    <source>
        <dbReference type="Google" id="ProtNLM"/>
    </source>
</evidence>
<dbReference type="Gene3D" id="3.30.700.10">
    <property type="entry name" value="Glycoprotein, Type 4 Pilin"/>
    <property type="match status" value="1"/>
</dbReference>
<dbReference type="InterPro" id="IPR012902">
    <property type="entry name" value="N_methyl_site"/>
</dbReference>